<dbReference type="EMBL" id="JNSL01000010">
    <property type="protein sequence ID" value="KGA21265.1"/>
    <property type="molecule type" value="Genomic_DNA"/>
</dbReference>
<protein>
    <recommendedName>
        <fullName evidence="2">C4-dicarboxylate ABC transporter substrate-binding protein</fullName>
    </recommendedName>
</protein>
<gene>
    <name evidence="1" type="ORF">GM51_3015</name>
</gene>
<accession>A0A094QAK5</accession>
<dbReference type="InterPro" id="IPR005064">
    <property type="entry name" value="BUG"/>
</dbReference>
<sequence>MKKIVIAASAIALFASGITAAPANAAPVAASSASVLAECATVGAVAAGKGADGSNLVCKKATVGGMKGKTVWHYPTLPKIKNVDMIVPNSPTSGFGGFGRIINDALKAEGLTTNEPVVTYKLPPYNLPLRYLNVDMAGKAGKLAVTGLAVVGGGLTSGSQWKASDAEPIARMYAEYSGIFVKADSKYTTMKQLVADLKKDPKSMAIVGGTLGGVDTYLAAKMFDALKLDIKDLNYTGSGGVPAAILSDAKYAFAIASYGDLRANVEAGSVRVLAISSPKKIAGINAPTLKASGVDTVVENWRGILVPPQTSAAGKALVLRAMDVVQASNTFKTYLEANKASSGWLPGAKFDTWLKRFERDLKTLYAQVGLL</sequence>
<dbReference type="InterPro" id="IPR042100">
    <property type="entry name" value="Bug_dom1"/>
</dbReference>
<name>A0A094QAK5_9ZZZZ</name>
<dbReference type="SUPFAM" id="SSF53850">
    <property type="entry name" value="Periplasmic binding protein-like II"/>
    <property type="match status" value="1"/>
</dbReference>
<dbReference type="Pfam" id="PF03401">
    <property type="entry name" value="TctC"/>
    <property type="match status" value="1"/>
</dbReference>
<organism evidence="1">
    <name type="scientific">freshwater metagenome</name>
    <dbReference type="NCBI Taxonomy" id="449393"/>
    <lineage>
        <taxon>unclassified sequences</taxon>
        <taxon>metagenomes</taxon>
        <taxon>ecological metagenomes</taxon>
    </lineage>
</organism>
<dbReference type="Gene3D" id="3.40.190.150">
    <property type="entry name" value="Bordetella uptake gene, domain 1"/>
    <property type="match status" value="1"/>
</dbReference>
<dbReference type="AlphaFoldDB" id="A0A094QAK5"/>
<evidence type="ECO:0008006" key="2">
    <source>
        <dbReference type="Google" id="ProtNLM"/>
    </source>
</evidence>
<evidence type="ECO:0000313" key="1">
    <source>
        <dbReference type="EMBL" id="KGA21265.1"/>
    </source>
</evidence>
<reference evidence="1" key="1">
    <citation type="submission" date="2014-06" db="EMBL/GenBank/DDBJ databases">
        <title>Key roles for freshwater Actinobacteria revealed by deep metagenomic sequencing.</title>
        <authorList>
            <person name="Ghai R."/>
            <person name="Mizuno C.M."/>
            <person name="Picazo A."/>
            <person name="Camacho A."/>
            <person name="Rodriguez-Valera F."/>
        </authorList>
    </citation>
    <scope>NUCLEOTIDE SEQUENCE</scope>
</reference>
<dbReference type="PANTHER" id="PTHR42928">
    <property type="entry name" value="TRICARBOXYLATE-BINDING PROTEIN"/>
    <property type="match status" value="1"/>
</dbReference>
<comment type="caution">
    <text evidence="1">The sequence shown here is derived from an EMBL/GenBank/DDBJ whole genome shotgun (WGS) entry which is preliminary data.</text>
</comment>
<dbReference type="PANTHER" id="PTHR42928:SF3">
    <property type="entry name" value="UPF0065 PROTEIN YFLP"/>
    <property type="match status" value="1"/>
</dbReference>
<proteinExistence type="predicted"/>
<dbReference type="Gene3D" id="3.40.190.10">
    <property type="entry name" value="Periplasmic binding protein-like II"/>
    <property type="match status" value="1"/>
</dbReference>